<accession>A0A0C3C686</accession>
<dbReference type="AlphaFoldDB" id="A0A0C3C686"/>
<sequence>MSVHPAPLSPPPAGLAYSFALYRGLYYVRLLLPAPPRSEPLVLHLPRSWLSEWVAEQLPMPHEFSGLPPSGFRNQSPQRATGKEPSAGGVQSGEVGGRLQGDEAVQNVPTSPNGVYERMSSQFIQHQRTEVDEGEGVHNVIVIQWQELLALWAMLYPVSYYTARERLQED</sequence>
<dbReference type="EMBL" id="KN832890">
    <property type="protein sequence ID" value="KIM94403.1"/>
    <property type="molecule type" value="Genomic_DNA"/>
</dbReference>
<dbReference type="InParanoid" id="A0A0C3C686"/>
<gene>
    <name evidence="2" type="ORF">OIDMADRAFT_34961</name>
</gene>
<feature type="region of interest" description="Disordered" evidence="1">
    <location>
        <begin position="65"/>
        <end position="97"/>
    </location>
</feature>
<evidence type="ECO:0000313" key="2">
    <source>
        <dbReference type="EMBL" id="KIM94403.1"/>
    </source>
</evidence>
<evidence type="ECO:0000313" key="3">
    <source>
        <dbReference type="Proteomes" id="UP000054321"/>
    </source>
</evidence>
<evidence type="ECO:0000256" key="1">
    <source>
        <dbReference type="SAM" id="MobiDB-lite"/>
    </source>
</evidence>
<keyword evidence="3" id="KW-1185">Reference proteome</keyword>
<proteinExistence type="predicted"/>
<name>A0A0C3C686_OIDMZ</name>
<reference evidence="2 3" key="1">
    <citation type="submission" date="2014-04" db="EMBL/GenBank/DDBJ databases">
        <authorList>
            <consortium name="DOE Joint Genome Institute"/>
            <person name="Kuo A."/>
            <person name="Martino E."/>
            <person name="Perotto S."/>
            <person name="Kohler A."/>
            <person name="Nagy L.G."/>
            <person name="Floudas D."/>
            <person name="Copeland A."/>
            <person name="Barry K.W."/>
            <person name="Cichocki N."/>
            <person name="Veneault-Fourrey C."/>
            <person name="LaButti K."/>
            <person name="Lindquist E.A."/>
            <person name="Lipzen A."/>
            <person name="Lundell T."/>
            <person name="Morin E."/>
            <person name="Murat C."/>
            <person name="Sun H."/>
            <person name="Tunlid A."/>
            <person name="Henrissat B."/>
            <person name="Grigoriev I.V."/>
            <person name="Hibbett D.S."/>
            <person name="Martin F."/>
            <person name="Nordberg H.P."/>
            <person name="Cantor M.N."/>
            <person name="Hua S.X."/>
        </authorList>
    </citation>
    <scope>NUCLEOTIDE SEQUENCE [LARGE SCALE GENOMIC DNA]</scope>
    <source>
        <strain evidence="2 3">Zn</strain>
    </source>
</reference>
<protein>
    <submittedName>
        <fullName evidence="2">Uncharacterized protein</fullName>
    </submittedName>
</protein>
<reference evidence="3" key="2">
    <citation type="submission" date="2015-01" db="EMBL/GenBank/DDBJ databases">
        <title>Evolutionary Origins and Diversification of the Mycorrhizal Mutualists.</title>
        <authorList>
            <consortium name="DOE Joint Genome Institute"/>
            <consortium name="Mycorrhizal Genomics Consortium"/>
            <person name="Kohler A."/>
            <person name="Kuo A."/>
            <person name="Nagy L.G."/>
            <person name="Floudas D."/>
            <person name="Copeland A."/>
            <person name="Barry K.W."/>
            <person name="Cichocki N."/>
            <person name="Veneault-Fourrey C."/>
            <person name="LaButti K."/>
            <person name="Lindquist E.A."/>
            <person name="Lipzen A."/>
            <person name="Lundell T."/>
            <person name="Morin E."/>
            <person name="Murat C."/>
            <person name="Riley R."/>
            <person name="Ohm R."/>
            <person name="Sun H."/>
            <person name="Tunlid A."/>
            <person name="Henrissat B."/>
            <person name="Grigoriev I.V."/>
            <person name="Hibbett D.S."/>
            <person name="Martin F."/>
        </authorList>
    </citation>
    <scope>NUCLEOTIDE SEQUENCE [LARGE SCALE GENOMIC DNA]</scope>
    <source>
        <strain evidence="3">Zn</strain>
    </source>
</reference>
<dbReference type="Proteomes" id="UP000054321">
    <property type="component" value="Unassembled WGS sequence"/>
</dbReference>
<organism evidence="2 3">
    <name type="scientific">Oidiodendron maius (strain Zn)</name>
    <dbReference type="NCBI Taxonomy" id="913774"/>
    <lineage>
        <taxon>Eukaryota</taxon>
        <taxon>Fungi</taxon>
        <taxon>Dikarya</taxon>
        <taxon>Ascomycota</taxon>
        <taxon>Pezizomycotina</taxon>
        <taxon>Leotiomycetes</taxon>
        <taxon>Leotiomycetes incertae sedis</taxon>
        <taxon>Myxotrichaceae</taxon>
        <taxon>Oidiodendron</taxon>
    </lineage>
</organism>
<dbReference type="HOGENOM" id="CLU_1571118_0_0_1"/>